<reference evidence="5 6" key="1">
    <citation type="submission" date="2016-04" db="EMBL/GenBank/DDBJ databases">
        <title>Complete Genome Sequence of Halotalea alkalilenta IHB B 13600.</title>
        <authorList>
            <person name="Swarnkar M.K."/>
            <person name="Sharma A."/>
            <person name="Kaushal K."/>
            <person name="Soni R."/>
            <person name="Rana S."/>
            <person name="Singh A.K."/>
            <person name="Gulati A."/>
        </authorList>
    </citation>
    <scope>NUCLEOTIDE SEQUENCE [LARGE SCALE GENOMIC DNA]</scope>
    <source>
        <strain evidence="5 6">IHB B 13600</strain>
    </source>
</reference>
<evidence type="ECO:0000256" key="1">
    <source>
        <dbReference type="ARBA" id="ARBA00005710"/>
    </source>
</evidence>
<dbReference type="Proteomes" id="UP000077875">
    <property type="component" value="Chromosome"/>
</dbReference>
<name>A0A172YEL3_9GAMM</name>
<dbReference type="InterPro" id="IPR011250">
    <property type="entry name" value="OMP/PagP_B-barrel"/>
</dbReference>
<dbReference type="GO" id="GO:0046930">
    <property type="term" value="C:pore complex"/>
    <property type="evidence" value="ECO:0007669"/>
    <property type="project" value="UniProtKB-KW"/>
</dbReference>
<organism evidence="5 6">
    <name type="scientific">Halotalea alkalilenta</name>
    <dbReference type="NCBI Taxonomy" id="376489"/>
    <lineage>
        <taxon>Bacteria</taxon>
        <taxon>Pseudomonadati</taxon>
        <taxon>Pseudomonadota</taxon>
        <taxon>Gammaproteobacteria</taxon>
        <taxon>Oceanospirillales</taxon>
        <taxon>Halomonadaceae</taxon>
        <taxon>Halotalea</taxon>
    </lineage>
</organism>
<dbReference type="STRING" id="376489.A5892_09665"/>
<evidence type="ECO:0000259" key="4">
    <source>
        <dbReference type="Pfam" id="PF01389"/>
    </source>
</evidence>
<feature type="domain" description="Outer membrane protein OmpA-like transmembrane" evidence="4">
    <location>
        <begin position="32"/>
        <end position="167"/>
    </location>
</feature>
<evidence type="ECO:0000256" key="2">
    <source>
        <dbReference type="ARBA" id="ARBA00023114"/>
    </source>
</evidence>
<keyword evidence="3" id="KW-0732">Signal</keyword>
<keyword evidence="6" id="KW-1185">Reference proteome</keyword>
<dbReference type="GO" id="GO:0009279">
    <property type="term" value="C:cell outer membrane"/>
    <property type="evidence" value="ECO:0007669"/>
    <property type="project" value="InterPro"/>
</dbReference>
<keyword evidence="2" id="KW-0626">Porin</keyword>
<dbReference type="Gene3D" id="2.40.160.20">
    <property type="match status" value="1"/>
</dbReference>
<dbReference type="KEGG" id="haa:A5892_09665"/>
<comment type="similarity">
    <text evidence="1">Belongs to the outer membrane OOP (TC 1.B.6) superfamily. OmpA family.</text>
</comment>
<keyword evidence="2" id="KW-0406">Ion transport</keyword>
<evidence type="ECO:0000313" key="6">
    <source>
        <dbReference type="Proteomes" id="UP000077875"/>
    </source>
</evidence>
<dbReference type="EMBL" id="CP015243">
    <property type="protein sequence ID" value="ANF57698.1"/>
    <property type="molecule type" value="Genomic_DNA"/>
</dbReference>
<evidence type="ECO:0000313" key="5">
    <source>
        <dbReference type="EMBL" id="ANF57698.1"/>
    </source>
</evidence>
<feature type="signal peptide" evidence="3">
    <location>
        <begin position="1"/>
        <end position="25"/>
    </location>
</feature>
<keyword evidence="2" id="KW-0812">Transmembrane</keyword>
<feature type="chain" id="PRO_5008004640" description="Outer membrane protein OmpA-like transmembrane domain-containing protein" evidence="3">
    <location>
        <begin position="26"/>
        <end position="188"/>
    </location>
</feature>
<accession>A0A172YEL3</accession>
<evidence type="ECO:0000256" key="3">
    <source>
        <dbReference type="SAM" id="SignalP"/>
    </source>
</evidence>
<dbReference type="Pfam" id="PF01389">
    <property type="entry name" value="OmpA_membrane"/>
    <property type="match status" value="1"/>
</dbReference>
<dbReference type="InterPro" id="IPR000498">
    <property type="entry name" value="OmpA-like_TM_dom"/>
</dbReference>
<keyword evidence="2" id="KW-0813">Transport</keyword>
<gene>
    <name evidence="5" type="ORF">A5892_09665</name>
</gene>
<dbReference type="AlphaFoldDB" id="A0A172YEL3"/>
<dbReference type="SUPFAM" id="SSF56925">
    <property type="entry name" value="OMPA-like"/>
    <property type="match status" value="1"/>
</dbReference>
<dbReference type="GO" id="GO:0015288">
    <property type="term" value="F:porin activity"/>
    <property type="evidence" value="ECO:0007669"/>
    <property type="project" value="UniProtKB-KW"/>
</dbReference>
<protein>
    <recommendedName>
        <fullName evidence="4">Outer membrane protein OmpA-like transmembrane domain-containing protein</fullName>
    </recommendedName>
</protein>
<proteinExistence type="inferred from homology"/>
<dbReference type="RefSeq" id="WP_064122626.1">
    <property type="nucleotide sequence ID" value="NZ_CP015243.1"/>
</dbReference>
<sequence length="188" mass="20040">MKLSTFLAAPVVLSSALIGLNAANAADVSSGLYSGIGVGNTIAHDVQSSAGLDDNNDTNLNAFVGYKFNNWFSTELGFNDFGDLRFNNADGSTSELGSKAYSLSAIGEIPVWAGLIGYGRVGGAYIDSDISSSDVGVDVNSEWAPVYGLGVKYQWETVPLFTRLEYTRYDIDSDFKLDTTQLSIGAQF</sequence>